<evidence type="ECO:0000256" key="9">
    <source>
        <dbReference type="ARBA" id="ARBA00068951"/>
    </source>
</evidence>
<evidence type="ECO:0000256" key="5">
    <source>
        <dbReference type="ARBA" id="ARBA00022884"/>
    </source>
</evidence>
<evidence type="ECO:0000256" key="8">
    <source>
        <dbReference type="ARBA" id="ARBA00035424"/>
    </source>
</evidence>
<evidence type="ECO:0000256" key="1">
    <source>
        <dbReference type="ARBA" id="ARBA00004229"/>
    </source>
</evidence>
<evidence type="ECO:0000256" key="10">
    <source>
        <dbReference type="RuleBase" id="RU003949"/>
    </source>
</evidence>
<name>A0A059DEG7_EUCGR</name>
<dbReference type="FunFam" id="2.40.150.20:FF:000002">
    <property type="entry name" value="50S ribosomal protein L14, chloroplastic"/>
    <property type="match status" value="1"/>
</dbReference>
<evidence type="ECO:0000256" key="3">
    <source>
        <dbReference type="ARBA" id="ARBA00022640"/>
    </source>
</evidence>
<dbReference type="Gramene" id="KCW88927">
    <property type="protein sequence ID" value="KCW88927"/>
    <property type="gene ID" value="EUGRSUZ_A01257"/>
</dbReference>
<dbReference type="InParanoid" id="A0A059DEG7"/>
<dbReference type="GO" id="GO:0009507">
    <property type="term" value="C:chloroplast"/>
    <property type="evidence" value="ECO:0007669"/>
    <property type="project" value="UniProtKB-SubCell"/>
</dbReference>
<keyword evidence="5" id="KW-0694">RNA-binding</keyword>
<keyword evidence="4" id="KW-0699">rRNA-binding</keyword>
<keyword evidence="6 10" id="KW-0689">Ribosomal protein</keyword>
<dbReference type="EMBL" id="KK198753">
    <property type="protein sequence ID" value="KCW88927.1"/>
    <property type="molecule type" value="Genomic_DNA"/>
</dbReference>
<dbReference type="HAMAP" id="MF_01367">
    <property type="entry name" value="Ribosomal_uL14"/>
    <property type="match status" value="1"/>
</dbReference>
<comment type="similarity">
    <text evidence="2 10">Belongs to the universal ribosomal protein uL14 family.</text>
</comment>
<dbReference type="GO" id="GO:0022625">
    <property type="term" value="C:cytosolic large ribosomal subunit"/>
    <property type="evidence" value="ECO:0000318"/>
    <property type="project" value="GO_Central"/>
</dbReference>
<dbReference type="GO" id="GO:0006412">
    <property type="term" value="P:translation"/>
    <property type="evidence" value="ECO:0007669"/>
    <property type="project" value="InterPro"/>
</dbReference>
<evidence type="ECO:0000256" key="6">
    <source>
        <dbReference type="ARBA" id="ARBA00022980"/>
    </source>
</evidence>
<evidence type="ECO:0000256" key="7">
    <source>
        <dbReference type="ARBA" id="ARBA00023274"/>
    </source>
</evidence>
<sequence length="122" mass="13724">MIQPHSHLNVVDNSGAQELMCIRIVGASNHRYAHIVDIIVAVIKEALPNTPLERSKVIRAVIVRTCKELKTDNDIRIRYDDNFAAVIDQEGNPKGTRVFGKVPRELRQLNFTEIVSLAPEVL</sequence>
<keyword evidence="7 10" id="KW-0687">Ribonucleoprotein</keyword>
<dbReference type="InterPro" id="IPR005745">
    <property type="entry name" value="Ribosomal_uL14_bac-type"/>
</dbReference>
<gene>
    <name evidence="11" type="ORF">EUGRSUZ_A01257</name>
</gene>
<proteinExistence type="inferred from homology"/>
<dbReference type="NCBIfam" id="TIGR01067">
    <property type="entry name" value="rplN_bact"/>
    <property type="match status" value="1"/>
</dbReference>
<dbReference type="InterPro" id="IPR036853">
    <property type="entry name" value="Ribosomal_uL14_sf"/>
</dbReference>
<dbReference type="AlphaFoldDB" id="A0A059DEG7"/>
<evidence type="ECO:0000256" key="2">
    <source>
        <dbReference type="ARBA" id="ARBA00010745"/>
    </source>
</evidence>
<dbReference type="SMART" id="SM01374">
    <property type="entry name" value="Ribosomal_L14"/>
    <property type="match status" value="1"/>
</dbReference>
<comment type="subcellular location">
    <subcellularLocation>
        <location evidence="1">Plastid</location>
        <location evidence="1">Chloroplast</location>
    </subcellularLocation>
</comment>
<dbReference type="CDD" id="cd00337">
    <property type="entry name" value="Ribosomal_uL14"/>
    <property type="match status" value="1"/>
</dbReference>
<dbReference type="PANTHER" id="PTHR11761:SF3">
    <property type="entry name" value="LARGE RIBOSOMAL SUBUNIT PROTEIN UL14M"/>
    <property type="match status" value="1"/>
</dbReference>
<dbReference type="STRING" id="71139.A0A059DEG7"/>
<dbReference type="Gene3D" id="2.40.150.20">
    <property type="entry name" value="Ribosomal protein L14"/>
    <property type="match status" value="1"/>
</dbReference>
<dbReference type="SUPFAM" id="SSF50193">
    <property type="entry name" value="Ribosomal protein L14"/>
    <property type="match status" value="1"/>
</dbReference>
<keyword evidence="3" id="KW-0934">Plastid</keyword>
<accession>A0A059DEG7</accession>
<dbReference type="PANTHER" id="PTHR11761">
    <property type="entry name" value="50S/60S RIBOSOMAL PROTEIN L14/L23"/>
    <property type="match status" value="1"/>
</dbReference>
<dbReference type="GO" id="GO:0070180">
    <property type="term" value="F:large ribosomal subunit rRNA binding"/>
    <property type="evidence" value="ECO:0000318"/>
    <property type="project" value="GO_Central"/>
</dbReference>
<evidence type="ECO:0000256" key="4">
    <source>
        <dbReference type="ARBA" id="ARBA00022730"/>
    </source>
</evidence>
<organism evidence="11">
    <name type="scientific">Eucalyptus grandis</name>
    <name type="common">Flooded gum</name>
    <dbReference type="NCBI Taxonomy" id="71139"/>
    <lineage>
        <taxon>Eukaryota</taxon>
        <taxon>Viridiplantae</taxon>
        <taxon>Streptophyta</taxon>
        <taxon>Embryophyta</taxon>
        <taxon>Tracheophyta</taxon>
        <taxon>Spermatophyta</taxon>
        <taxon>Magnoliopsida</taxon>
        <taxon>eudicotyledons</taxon>
        <taxon>Gunneridae</taxon>
        <taxon>Pentapetalae</taxon>
        <taxon>rosids</taxon>
        <taxon>malvids</taxon>
        <taxon>Myrtales</taxon>
        <taxon>Myrtaceae</taxon>
        <taxon>Myrtoideae</taxon>
        <taxon>Eucalypteae</taxon>
        <taxon>Eucalyptus</taxon>
    </lineage>
</organism>
<protein>
    <recommendedName>
        <fullName evidence="9">Large ribosomal subunit protein uL14c</fullName>
    </recommendedName>
    <alternativeName>
        <fullName evidence="8">50S ribosomal protein L14, chloroplastic</fullName>
    </alternativeName>
</protein>
<dbReference type="Pfam" id="PF00238">
    <property type="entry name" value="Ribosomal_L14"/>
    <property type="match status" value="1"/>
</dbReference>
<evidence type="ECO:0000313" key="11">
    <source>
        <dbReference type="EMBL" id="KCW88927.1"/>
    </source>
</evidence>
<dbReference type="GO" id="GO:0003735">
    <property type="term" value="F:structural constituent of ribosome"/>
    <property type="evidence" value="ECO:0000318"/>
    <property type="project" value="GO_Central"/>
</dbReference>
<dbReference type="OMA" id="HTVQREN"/>
<dbReference type="InterPro" id="IPR000218">
    <property type="entry name" value="Ribosomal_uL14"/>
</dbReference>
<dbReference type="FunCoup" id="A0A059DEG7">
    <property type="interactions" value="425"/>
</dbReference>
<reference evidence="11" key="1">
    <citation type="submission" date="2013-07" db="EMBL/GenBank/DDBJ databases">
        <title>The genome of Eucalyptus grandis.</title>
        <authorList>
            <person name="Schmutz J."/>
            <person name="Hayes R."/>
            <person name="Myburg A."/>
            <person name="Tuskan G."/>
            <person name="Grattapaglia D."/>
            <person name="Rokhsar D.S."/>
        </authorList>
    </citation>
    <scope>NUCLEOTIDE SEQUENCE</scope>
    <source>
        <tissue evidence="11">Leaf extractions</tissue>
    </source>
</reference>